<keyword evidence="11 18" id="KW-1133">Transmembrane helix</keyword>
<dbReference type="GO" id="GO:0030246">
    <property type="term" value="F:carbohydrate binding"/>
    <property type="evidence" value="ECO:0007669"/>
    <property type="project" value="UniProtKB-KW"/>
</dbReference>
<dbReference type="InterPro" id="IPR001304">
    <property type="entry name" value="C-type_lectin-like"/>
</dbReference>
<dbReference type="SUPFAM" id="SSF57196">
    <property type="entry name" value="EGF/Laminin"/>
    <property type="match status" value="2"/>
</dbReference>
<dbReference type="FunFam" id="2.10.25.10:FF:000014">
    <property type="entry name" value="Latent-transforming growth factor beta-binding protein 3"/>
    <property type="match status" value="1"/>
</dbReference>
<dbReference type="AlphaFoldDB" id="A0A3Q2ZZK4"/>
<proteinExistence type="predicted"/>
<evidence type="ECO:0000256" key="11">
    <source>
        <dbReference type="ARBA" id="ARBA00022989"/>
    </source>
</evidence>
<evidence type="ECO:0000256" key="7">
    <source>
        <dbReference type="ARBA" id="ARBA00022692"/>
    </source>
</evidence>
<dbReference type="SUPFAM" id="SSF56436">
    <property type="entry name" value="C-type lectin-like"/>
    <property type="match status" value="1"/>
</dbReference>
<dbReference type="Pfam" id="PF14670">
    <property type="entry name" value="FXa_inhibition"/>
    <property type="match status" value="1"/>
</dbReference>
<dbReference type="GO" id="GO:0005576">
    <property type="term" value="C:extracellular region"/>
    <property type="evidence" value="ECO:0007669"/>
    <property type="project" value="UniProtKB-SubCell"/>
</dbReference>
<evidence type="ECO:0000256" key="3">
    <source>
        <dbReference type="ARBA" id="ARBA00022525"/>
    </source>
</evidence>
<evidence type="ECO:0000256" key="10">
    <source>
        <dbReference type="ARBA" id="ARBA00022737"/>
    </source>
</evidence>
<evidence type="ECO:0000256" key="5">
    <source>
        <dbReference type="ARBA" id="ARBA00022553"/>
    </source>
</evidence>
<keyword evidence="10" id="KW-0677">Repeat</keyword>
<reference evidence="21" key="2">
    <citation type="submission" date="2025-09" db="UniProtKB">
        <authorList>
            <consortium name="Ensembl"/>
        </authorList>
    </citation>
    <scope>IDENTIFICATION</scope>
</reference>
<keyword evidence="7 18" id="KW-0812">Transmembrane</keyword>
<keyword evidence="8" id="KW-0732">Signal</keyword>
<dbReference type="GO" id="GO:0032496">
    <property type="term" value="P:response to lipopolysaccharide"/>
    <property type="evidence" value="ECO:0007669"/>
    <property type="project" value="Ensembl"/>
</dbReference>
<evidence type="ECO:0000256" key="16">
    <source>
        <dbReference type="PROSITE-ProRule" id="PRU00076"/>
    </source>
</evidence>
<evidence type="ECO:0000256" key="13">
    <source>
        <dbReference type="ARBA" id="ARBA00023157"/>
    </source>
</evidence>
<dbReference type="SMART" id="SM00034">
    <property type="entry name" value="CLECT"/>
    <property type="match status" value="1"/>
</dbReference>
<evidence type="ECO:0000256" key="4">
    <source>
        <dbReference type="ARBA" id="ARBA00022536"/>
    </source>
</evidence>
<dbReference type="GO" id="GO:0005509">
    <property type="term" value="F:calcium ion binding"/>
    <property type="evidence" value="ECO:0007669"/>
    <property type="project" value="InterPro"/>
</dbReference>
<dbReference type="InterPro" id="IPR026823">
    <property type="entry name" value="cEGF"/>
</dbReference>
<keyword evidence="14" id="KW-0675">Receptor</keyword>
<dbReference type="InterPro" id="IPR051505">
    <property type="entry name" value="C-type_lectin_domain"/>
</dbReference>
<evidence type="ECO:0000256" key="9">
    <source>
        <dbReference type="ARBA" id="ARBA00022734"/>
    </source>
</evidence>
<dbReference type="InterPro" id="IPR001881">
    <property type="entry name" value="EGF-like_Ca-bd_dom"/>
</dbReference>
<evidence type="ECO:0000256" key="17">
    <source>
        <dbReference type="SAM" id="MobiDB-lite"/>
    </source>
</evidence>
<evidence type="ECO:0000256" key="1">
    <source>
        <dbReference type="ARBA" id="ARBA00004479"/>
    </source>
</evidence>
<dbReference type="GO" id="GO:0050840">
    <property type="term" value="F:extracellular matrix binding"/>
    <property type="evidence" value="ECO:0007669"/>
    <property type="project" value="TreeGrafter"/>
</dbReference>
<dbReference type="PROSITE" id="PS50026">
    <property type="entry name" value="EGF_3"/>
    <property type="match status" value="1"/>
</dbReference>
<dbReference type="STRING" id="37003.ENSKMAP00000009378"/>
<dbReference type="SMART" id="SM00181">
    <property type="entry name" value="EGF"/>
    <property type="match status" value="5"/>
</dbReference>
<dbReference type="SUPFAM" id="SSF57184">
    <property type="entry name" value="Growth factor receptor domain"/>
    <property type="match status" value="1"/>
</dbReference>
<feature type="region of interest" description="Disordered" evidence="17">
    <location>
        <begin position="587"/>
        <end position="606"/>
    </location>
</feature>
<dbReference type="CDD" id="cd03600">
    <property type="entry name" value="CLECT_thrombomodulin_like"/>
    <property type="match status" value="1"/>
</dbReference>
<evidence type="ECO:0000259" key="19">
    <source>
        <dbReference type="PROSITE" id="PS50026"/>
    </source>
</evidence>
<keyword evidence="13" id="KW-1015">Disulfide bond</keyword>
<organism evidence="21 22">
    <name type="scientific">Kryptolebias marmoratus</name>
    <name type="common">Mangrove killifish</name>
    <name type="synonym">Rivulus marmoratus</name>
    <dbReference type="NCBI Taxonomy" id="37003"/>
    <lineage>
        <taxon>Eukaryota</taxon>
        <taxon>Metazoa</taxon>
        <taxon>Chordata</taxon>
        <taxon>Craniata</taxon>
        <taxon>Vertebrata</taxon>
        <taxon>Euteleostomi</taxon>
        <taxon>Actinopterygii</taxon>
        <taxon>Neopterygii</taxon>
        <taxon>Teleostei</taxon>
        <taxon>Neoteleostei</taxon>
        <taxon>Acanthomorphata</taxon>
        <taxon>Ovalentaria</taxon>
        <taxon>Atherinomorphae</taxon>
        <taxon>Cyprinodontiformes</taxon>
        <taxon>Rivulidae</taxon>
        <taxon>Kryptolebias</taxon>
    </lineage>
</organism>
<dbReference type="InterPro" id="IPR000742">
    <property type="entry name" value="EGF"/>
</dbReference>
<evidence type="ECO:0000256" key="18">
    <source>
        <dbReference type="SAM" id="Phobius"/>
    </source>
</evidence>
<keyword evidence="22" id="KW-1185">Reference proteome</keyword>
<dbReference type="InterPro" id="IPR016187">
    <property type="entry name" value="CTDL_fold"/>
</dbReference>
<evidence type="ECO:0000256" key="15">
    <source>
        <dbReference type="ARBA" id="ARBA00023180"/>
    </source>
</evidence>
<dbReference type="Proteomes" id="UP000264800">
    <property type="component" value="Unplaced"/>
</dbReference>
<sequence>MSLFKVRFLGFSSVLGQDLRDTDALCNADGCFVVYFERKIFLDSWRSCKAKGGNLATIKRKEDAGAIVTLFSTLDLRQSHTKVQVWIGLQRQPRQCSEKLPLRGFSWTTGDRDTDYTNWQREYSSSMCLLPRCVAMSYSTQEQSDNFKWLDSSCSVPVDGYLCHFAFKGMCSALWSKDAGNAVYTTPFNLVSTLLTHVPFGSVATILCPTDTNEDSSPILCTLRDGSVGWAREPPRCSDFSIPQDPCDQNNGGCEHFCSTIGGQVFCECDDGYHLGADGLTCELPDVCQEDPCEFECLRLPDSYRCACPDGFMLAPDEHGCLDVDECLQSPCEQLCKNAPGSFECQCWHGYLANDEGGCTDIDECMENPCEHTCRNTPGSYICVCDPGFTFDPQDPSRCQYVDNCQIAAICNQMCANYEGGFECYCKEGYELMSDQYTCQKIEGQDYSSIVTQPGFLWDVVQYGWNPSNTPWPTEEEQFTETQTVLDPGVISVTSVSQDEQFFDLVLNPQTQGGHLLESEITASTTISSSSTSDWNKDGEEEATTAVPILSTSTISKGAWNRRPELVTSTQSPENQEVTHAEMELSLGRDGVNLDPVQKDTEQKPSSNGLLVGLLVPICLFVVVMVALGIVYCTRCAVKPKNKNSSDCYHWISGAHDKQGASNPPTGVKTPV</sequence>
<accession>A0A3Q2ZZK4</accession>
<dbReference type="InterPro" id="IPR049883">
    <property type="entry name" value="NOTCH1_EGF-like"/>
</dbReference>
<evidence type="ECO:0000313" key="22">
    <source>
        <dbReference type="Proteomes" id="UP000264800"/>
    </source>
</evidence>
<feature type="region of interest" description="Disordered" evidence="17">
    <location>
        <begin position="527"/>
        <end position="546"/>
    </location>
</feature>
<dbReference type="GeneTree" id="ENSGT00940000156996"/>
<dbReference type="Ensembl" id="ENSKMAT00000009519.1">
    <property type="protein sequence ID" value="ENSKMAP00000009378.1"/>
    <property type="gene ID" value="ENSKMAG00000007009.1"/>
</dbReference>
<dbReference type="CDD" id="cd00054">
    <property type="entry name" value="EGF_CA"/>
    <property type="match status" value="1"/>
</dbReference>
<evidence type="ECO:0000256" key="8">
    <source>
        <dbReference type="ARBA" id="ARBA00022729"/>
    </source>
</evidence>
<evidence type="ECO:0000256" key="14">
    <source>
        <dbReference type="ARBA" id="ARBA00023170"/>
    </source>
</evidence>
<dbReference type="GO" id="GO:0006897">
    <property type="term" value="P:endocytosis"/>
    <property type="evidence" value="ECO:0007669"/>
    <property type="project" value="UniProtKB-KW"/>
</dbReference>
<dbReference type="PROSITE" id="PS50041">
    <property type="entry name" value="C_TYPE_LECTIN_2"/>
    <property type="match status" value="1"/>
</dbReference>
<dbReference type="SMART" id="SM00179">
    <property type="entry name" value="EGF_CA"/>
    <property type="match status" value="4"/>
</dbReference>
<keyword evidence="5" id="KW-0597">Phosphoprotein</keyword>
<dbReference type="PANTHER" id="PTHR14789:SF4">
    <property type="entry name" value="ENDOSIALIN"/>
    <property type="match status" value="1"/>
</dbReference>
<evidence type="ECO:0000313" key="21">
    <source>
        <dbReference type="Ensembl" id="ENSKMAP00000009378.1"/>
    </source>
</evidence>
<evidence type="ECO:0000256" key="12">
    <source>
        <dbReference type="ARBA" id="ARBA00023136"/>
    </source>
</evidence>
<dbReference type="GO" id="GO:0031012">
    <property type="term" value="C:extracellular matrix"/>
    <property type="evidence" value="ECO:0007669"/>
    <property type="project" value="TreeGrafter"/>
</dbReference>
<evidence type="ECO:0000256" key="2">
    <source>
        <dbReference type="ARBA" id="ARBA00004613"/>
    </source>
</evidence>
<dbReference type="InterPro" id="IPR009030">
    <property type="entry name" value="Growth_fac_rcpt_cys_sf"/>
</dbReference>
<keyword evidence="15" id="KW-0325">Glycoprotein</keyword>
<evidence type="ECO:0000256" key="6">
    <source>
        <dbReference type="ARBA" id="ARBA00022583"/>
    </source>
</evidence>
<reference evidence="21" key="1">
    <citation type="submission" date="2025-08" db="UniProtKB">
        <authorList>
            <consortium name="Ensembl"/>
        </authorList>
    </citation>
    <scope>IDENTIFICATION</scope>
</reference>
<protein>
    <submittedName>
        <fullName evidence="21">CD248 molecule, endosialin a</fullName>
    </submittedName>
</protein>
<feature type="transmembrane region" description="Helical" evidence="18">
    <location>
        <begin position="610"/>
        <end position="633"/>
    </location>
</feature>
<keyword evidence="4 16" id="KW-0245">EGF-like domain</keyword>
<dbReference type="InterPro" id="IPR018097">
    <property type="entry name" value="EGF_Ca-bd_CS"/>
</dbReference>
<dbReference type="PANTHER" id="PTHR14789">
    <property type="entry name" value="CHONDROLECTIN VARIANT CHODLFDELTAE"/>
    <property type="match status" value="1"/>
</dbReference>
<dbReference type="GO" id="GO:0009897">
    <property type="term" value="C:external side of plasma membrane"/>
    <property type="evidence" value="ECO:0007669"/>
    <property type="project" value="TreeGrafter"/>
</dbReference>
<dbReference type="PROSITE" id="PS01187">
    <property type="entry name" value="EGF_CA"/>
    <property type="match status" value="1"/>
</dbReference>
<dbReference type="GO" id="GO:1990430">
    <property type="term" value="F:extracellular matrix protein binding"/>
    <property type="evidence" value="ECO:0007669"/>
    <property type="project" value="TreeGrafter"/>
</dbReference>
<dbReference type="Pfam" id="PF07645">
    <property type="entry name" value="EGF_CA"/>
    <property type="match status" value="2"/>
</dbReference>
<dbReference type="Pfam" id="PF12662">
    <property type="entry name" value="cEGF"/>
    <property type="match status" value="1"/>
</dbReference>
<comment type="subcellular location">
    <subcellularLocation>
        <location evidence="1">Membrane</location>
        <topology evidence="1">Single-pass type I membrane protein</topology>
    </subcellularLocation>
    <subcellularLocation>
        <location evidence="2">Secreted</location>
    </subcellularLocation>
</comment>
<evidence type="ECO:0000259" key="20">
    <source>
        <dbReference type="PROSITE" id="PS50041"/>
    </source>
</evidence>
<feature type="domain" description="EGF-like" evidence="19">
    <location>
        <begin position="361"/>
        <end position="400"/>
    </location>
</feature>
<dbReference type="OMA" id="AHDKQGA"/>
<keyword evidence="9" id="KW-0430">Lectin</keyword>
<feature type="domain" description="C-type lectin" evidence="20">
    <location>
        <begin position="27"/>
        <end position="155"/>
    </location>
</feature>
<dbReference type="GO" id="GO:0016477">
    <property type="term" value="P:cell migration"/>
    <property type="evidence" value="ECO:0007669"/>
    <property type="project" value="TreeGrafter"/>
</dbReference>
<dbReference type="InterPro" id="IPR000152">
    <property type="entry name" value="EGF-type_Asp/Asn_hydroxyl_site"/>
</dbReference>
<dbReference type="InterPro" id="IPR016186">
    <property type="entry name" value="C-type_lectin-like/link_sf"/>
</dbReference>
<keyword evidence="3" id="KW-0964">Secreted</keyword>
<keyword evidence="6" id="KW-0254">Endocytosis</keyword>
<dbReference type="Gene3D" id="2.10.25.10">
    <property type="entry name" value="Laminin"/>
    <property type="match status" value="5"/>
</dbReference>
<dbReference type="GO" id="GO:0045088">
    <property type="term" value="P:regulation of innate immune response"/>
    <property type="evidence" value="ECO:0007669"/>
    <property type="project" value="Ensembl"/>
</dbReference>
<dbReference type="Gene3D" id="3.10.100.10">
    <property type="entry name" value="Mannose-Binding Protein A, subunit A"/>
    <property type="match status" value="1"/>
</dbReference>
<keyword evidence="12 18" id="KW-0472">Membrane</keyword>
<dbReference type="PROSITE" id="PS01186">
    <property type="entry name" value="EGF_2"/>
    <property type="match status" value="2"/>
</dbReference>
<dbReference type="PROSITE" id="PS00010">
    <property type="entry name" value="ASX_HYDROXYL"/>
    <property type="match status" value="2"/>
</dbReference>
<comment type="caution">
    <text evidence="16">Lacks conserved residue(s) required for the propagation of feature annotation.</text>
</comment>
<name>A0A3Q2ZZK4_KRYMA</name>
<dbReference type="FunFam" id="2.10.25.10:FF:000009">
    <property type="entry name" value="Low-density lipoprotein receptor isoform 1"/>
    <property type="match status" value="1"/>
</dbReference>